<dbReference type="SUPFAM" id="SSF103473">
    <property type="entry name" value="MFS general substrate transporter"/>
    <property type="match status" value="1"/>
</dbReference>
<evidence type="ECO:0000256" key="2">
    <source>
        <dbReference type="ARBA" id="ARBA00022692"/>
    </source>
</evidence>
<feature type="transmembrane region" description="Helical" evidence="5">
    <location>
        <begin position="185"/>
        <end position="202"/>
    </location>
</feature>
<organism evidence="7 8">
    <name type="scientific">SAR86 cluster bacterium</name>
    <dbReference type="NCBI Taxonomy" id="2030880"/>
    <lineage>
        <taxon>Bacteria</taxon>
        <taxon>Pseudomonadati</taxon>
        <taxon>Pseudomonadota</taxon>
        <taxon>Gammaproteobacteria</taxon>
        <taxon>SAR86 cluster</taxon>
    </lineage>
</organism>
<feature type="transmembrane region" description="Helical" evidence="5">
    <location>
        <begin position="249"/>
        <end position="270"/>
    </location>
</feature>
<keyword evidence="2 5" id="KW-0812">Transmembrane</keyword>
<comment type="caution">
    <text evidence="7">The sequence shown here is derived from an EMBL/GenBank/DDBJ whole genome shotgun (WGS) entry which is preliminary data.</text>
</comment>
<dbReference type="Gene3D" id="1.20.1250.20">
    <property type="entry name" value="MFS general substrate transporter like domains"/>
    <property type="match status" value="2"/>
</dbReference>
<dbReference type="GO" id="GO:0012505">
    <property type="term" value="C:endomembrane system"/>
    <property type="evidence" value="ECO:0007669"/>
    <property type="project" value="UniProtKB-SubCell"/>
</dbReference>
<gene>
    <name evidence="7" type="ORF">COB20_13580</name>
</gene>
<feature type="transmembrane region" description="Helical" evidence="5">
    <location>
        <begin position="29"/>
        <end position="52"/>
    </location>
</feature>
<evidence type="ECO:0000259" key="6">
    <source>
        <dbReference type="PROSITE" id="PS50850"/>
    </source>
</evidence>
<dbReference type="InterPro" id="IPR000849">
    <property type="entry name" value="Sugar_P_transporter"/>
</dbReference>
<dbReference type="PANTHER" id="PTHR43826:SF8">
    <property type="entry name" value="MAJOR FACILITATOR SUPERFAMILY (MFS) PROFILE DOMAIN-CONTAINING PROTEIN"/>
    <property type="match status" value="1"/>
</dbReference>
<name>A0A2A4WXI1_9GAMM</name>
<feature type="transmembrane region" description="Helical" evidence="5">
    <location>
        <begin position="290"/>
        <end position="307"/>
    </location>
</feature>
<keyword evidence="4 5" id="KW-0472">Membrane</keyword>
<dbReference type="PROSITE" id="PS50850">
    <property type="entry name" value="MFS"/>
    <property type="match status" value="1"/>
</dbReference>
<dbReference type="GO" id="GO:0035435">
    <property type="term" value="P:phosphate ion transmembrane transport"/>
    <property type="evidence" value="ECO:0007669"/>
    <property type="project" value="TreeGrafter"/>
</dbReference>
<evidence type="ECO:0000256" key="5">
    <source>
        <dbReference type="SAM" id="Phobius"/>
    </source>
</evidence>
<feature type="transmembrane region" description="Helical" evidence="5">
    <location>
        <begin position="411"/>
        <end position="432"/>
    </location>
</feature>
<feature type="transmembrane region" description="Helical" evidence="5">
    <location>
        <begin position="319"/>
        <end position="338"/>
    </location>
</feature>
<dbReference type="PIRSF" id="PIRSF002808">
    <property type="entry name" value="Hexose_phosphate_transp"/>
    <property type="match status" value="1"/>
</dbReference>
<dbReference type="EMBL" id="NVUL01000082">
    <property type="protein sequence ID" value="PCI75128.1"/>
    <property type="molecule type" value="Genomic_DNA"/>
</dbReference>
<proteinExistence type="predicted"/>
<dbReference type="InterPro" id="IPR011701">
    <property type="entry name" value="MFS"/>
</dbReference>
<feature type="transmembrane region" description="Helical" evidence="5">
    <location>
        <begin position="386"/>
        <end position="405"/>
    </location>
</feature>
<comment type="subcellular location">
    <subcellularLocation>
        <location evidence="1">Endomembrane system</location>
        <topology evidence="1">Multi-pass membrane protein</topology>
    </subcellularLocation>
</comment>
<accession>A0A2A4WXI1</accession>
<evidence type="ECO:0000256" key="4">
    <source>
        <dbReference type="ARBA" id="ARBA00023136"/>
    </source>
</evidence>
<reference evidence="8" key="1">
    <citation type="submission" date="2017-08" db="EMBL/GenBank/DDBJ databases">
        <title>A dynamic microbial community with high functional redundancy inhabits the cold, oxic subseafloor aquifer.</title>
        <authorList>
            <person name="Tully B.J."/>
            <person name="Wheat C.G."/>
            <person name="Glazer B.T."/>
            <person name="Huber J.A."/>
        </authorList>
    </citation>
    <scope>NUCLEOTIDE SEQUENCE [LARGE SCALE GENOMIC DNA]</scope>
</reference>
<feature type="transmembrane region" description="Helical" evidence="5">
    <location>
        <begin position="344"/>
        <end position="365"/>
    </location>
</feature>
<dbReference type="GO" id="GO:0061513">
    <property type="term" value="F:glucose 6-phosphate:phosphate antiporter activity"/>
    <property type="evidence" value="ECO:0007669"/>
    <property type="project" value="TreeGrafter"/>
</dbReference>
<dbReference type="Proteomes" id="UP000218767">
    <property type="component" value="Unassembled WGS sequence"/>
</dbReference>
<evidence type="ECO:0000256" key="1">
    <source>
        <dbReference type="ARBA" id="ARBA00004127"/>
    </source>
</evidence>
<dbReference type="InterPro" id="IPR020846">
    <property type="entry name" value="MFS_dom"/>
</dbReference>
<dbReference type="GO" id="GO:0016020">
    <property type="term" value="C:membrane"/>
    <property type="evidence" value="ECO:0007669"/>
    <property type="project" value="InterPro"/>
</dbReference>
<dbReference type="Pfam" id="PF07690">
    <property type="entry name" value="MFS_1"/>
    <property type="match status" value="1"/>
</dbReference>
<dbReference type="PANTHER" id="PTHR43826">
    <property type="entry name" value="GLUCOSE-6-PHOSPHATE EXCHANGER SLC37A4"/>
    <property type="match status" value="1"/>
</dbReference>
<protein>
    <recommendedName>
        <fullName evidence="6">Major facilitator superfamily (MFS) profile domain-containing protein</fullName>
    </recommendedName>
</protein>
<dbReference type="AlphaFoldDB" id="A0A2A4WXI1"/>
<keyword evidence="3 5" id="KW-1133">Transmembrane helix</keyword>
<feature type="transmembrane region" description="Helical" evidence="5">
    <location>
        <begin position="156"/>
        <end position="179"/>
    </location>
</feature>
<dbReference type="InterPro" id="IPR051337">
    <property type="entry name" value="OPA_Antiporter"/>
</dbReference>
<feature type="domain" description="Major facilitator superfamily (MFS) profile" evidence="6">
    <location>
        <begin position="28"/>
        <end position="437"/>
    </location>
</feature>
<evidence type="ECO:0000256" key="3">
    <source>
        <dbReference type="ARBA" id="ARBA00022989"/>
    </source>
</evidence>
<sequence length="445" mass="48661">MFYTLQGDQKTPVSSNENTRLLRWRTSTFWVMLVGYVGYYICRGNLAAAFPLLTQEFGYSNTQLGLIASLSEMAYAAGKFINGPLADRIGGRKIFLVGMAGAIFFNIIFAISASLTAFIVVWCFCRYFLSMGWGGLTKTIGNWYPRERNGTVMGLISVNFQFGGVAATLFAGFLVAIGVPWQGVFIYPAMVLALILIWSYFASRSRPADVVPGARPIEGESSKEQIADYGDEEQPPVSTIMKTLLRLPIYRQLLVFSFLTTLLRSVFLFWTPKFLFDIGLGASSAILRSAIFPLLGVAGTVFIGWYTDHHARNGDRARMMWMMLSVLVFCMIAIAVLSDASEPNFNMILFFLGASGFFLLGPYSMSSGCLTLDIAGAKGAGSCTGIIDGMGYIGGAIAAFAAGILSDYLGWPQVFMVLSVFAVISTLSAWLMSRGFQKMARESAE</sequence>
<evidence type="ECO:0000313" key="8">
    <source>
        <dbReference type="Proteomes" id="UP000218767"/>
    </source>
</evidence>
<dbReference type="InterPro" id="IPR036259">
    <property type="entry name" value="MFS_trans_sf"/>
</dbReference>
<evidence type="ECO:0000313" key="7">
    <source>
        <dbReference type="EMBL" id="PCI75128.1"/>
    </source>
</evidence>